<sequence>MSRAIKESLQRLRQAVFSSKSRIETIVSGEGIAGTRAAPPQSGTNDKKIGSRLDNGETFTENGKRKKRYNFQLNKGAENPTLKKLADKNSHKVWSYADVDLEDKRSSEEKLDDFFDQLEENLDK</sequence>
<protein>
    <submittedName>
        <fullName evidence="2">Uncharacterized protein</fullName>
    </submittedName>
</protein>
<dbReference type="EMBL" id="JAAMPI010000010">
    <property type="protein sequence ID" value="KAF4637786.1"/>
    <property type="molecule type" value="Genomic_DNA"/>
</dbReference>
<reference evidence="2 3" key="1">
    <citation type="submission" date="2020-03" db="EMBL/GenBank/DDBJ databases">
        <title>Draft Genome Sequence of Cudoniella acicularis.</title>
        <authorList>
            <person name="Buettner E."/>
            <person name="Kellner H."/>
        </authorList>
    </citation>
    <scope>NUCLEOTIDE SEQUENCE [LARGE SCALE GENOMIC DNA]</scope>
    <source>
        <strain evidence="2 3">DSM 108380</strain>
    </source>
</reference>
<comment type="caution">
    <text evidence="2">The sequence shown here is derived from an EMBL/GenBank/DDBJ whole genome shotgun (WGS) entry which is preliminary data.</text>
</comment>
<dbReference type="AlphaFoldDB" id="A0A8H4RYG2"/>
<name>A0A8H4RYG2_9HELO</name>
<keyword evidence="3" id="KW-1185">Reference proteome</keyword>
<evidence type="ECO:0000313" key="2">
    <source>
        <dbReference type="EMBL" id="KAF4637786.1"/>
    </source>
</evidence>
<organism evidence="2 3">
    <name type="scientific">Cudoniella acicularis</name>
    <dbReference type="NCBI Taxonomy" id="354080"/>
    <lineage>
        <taxon>Eukaryota</taxon>
        <taxon>Fungi</taxon>
        <taxon>Dikarya</taxon>
        <taxon>Ascomycota</taxon>
        <taxon>Pezizomycotina</taxon>
        <taxon>Leotiomycetes</taxon>
        <taxon>Helotiales</taxon>
        <taxon>Tricladiaceae</taxon>
        <taxon>Cudoniella</taxon>
    </lineage>
</organism>
<evidence type="ECO:0000256" key="1">
    <source>
        <dbReference type="SAM" id="MobiDB-lite"/>
    </source>
</evidence>
<feature type="compositionally biased region" description="Basic and acidic residues" evidence="1">
    <location>
        <begin position="45"/>
        <end position="55"/>
    </location>
</feature>
<dbReference type="OrthoDB" id="2933464at2759"/>
<evidence type="ECO:0000313" key="3">
    <source>
        <dbReference type="Proteomes" id="UP000566819"/>
    </source>
</evidence>
<accession>A0A8H4RYG2</accession>
<gene>
    <name evidence="2" type="ORF">G7Y89_g307</name>
</gene>
<feature type="region of interest" description="Disordered" evidence="1">
    <location>
        <begin position="31"/>
        <end position="75"/>
    </location>
</feature>
<proteinExistence type="predicted"/>
<dbReference type="Proteomes" id="UP000566819">
    <property type="component" value="Unassembled WGS sequence"/>
</dbReference>